<proteinExistence type="predicted"/>
<reference evidence="2" key="1">
    <citation type="submission" date="2023-07" db="EMBL/GenBank/DDBJ databases">
        <title>Genomic Encyclopedia of Type Strains, Phase IV (KMG-IV): sequencing the most valuable type-strain genomes for metagenomic binning, comparative biology and taxonomic classification.</title>
        <authorList>
            <person name="Goeker M."/>
        </authorList>
    </citation>
    <scope>NUCLEOTIDE SEQUENCE</scope>
    <source>
        <strain evidence="2">DSM 26174</strain>
    </source>
</reference>
<comment type="caution">
    <text evidence="2">The sequence shown here is derived from an EMBL/GenBank/DDBJ whole genome shotgun (WGS) entry which is preliminary data.</text>
</comment>
<protein>
    <submittedName>
        <fullName evidence="2">Uncharacterized protein</fullName>
    </submittedName>
</protein>
<feature type="region of interest" description="Disordered" evidence="1">
    <location>
        <begin position="1"/>
        <end position="32"/>
    </location>
</feature>
<gene>
    <name evidence="2" type="ORF">HNQ88_003911</name>
</gene>
<evidence type="ECO:0000313" key="3">
    <source>
        <dbReference type="Proteomes" id="UP001185092"/>
    </source>
</evidence>
<dbReference type="RefSeq" id="WP_309941130.1">
    <property type="nucleotide sequence ID" value="NZ_AP025306.1"/>
</dbReference>
<accession>A0AAE4BUA0</accession>
<evidence type="ECO:0000256" key="1">
    <source>
        <dbReference type="SAM" id="MobiDB-lite"/>
    </source>
</evidence>
<dbReference type="Proteomes" id="UP001185092">
    <property type="component" value="Unassembled WGS sequence"/>
</dbReference>
<sequence>MREHLIGNKKPAYNKLNKPSSRAAQRKLYPPQPNTFSPIQRMIYVGKDSMHPIETLKEMPAQFHSLFDKSDEEAEHILFELEQALTDLEYPIRIDEESSMDDLRFQTTHKSGPAFWPIKRNMGLVNIFIGMPRDKADTLPFIEQYAHQRIPFDLSEILDEITDPQGNIIIDEENQEHEICELAKFLFETKKFYPDDGSQACKSRWEAMKLNITLYFFTKVSRNLAATHLHILMDHLDEATVVSSGASLENGVSGGFAPNVLNIVHHAYMSHKGVRSPEVETMSLSGMHFYQHGVEITWPWEQHQELWRQKENFAFDPNRCQSPSLARQNADLFCPRPLWRRNNAQAQGWTDKSDLLVLRNFQKSLKEEDPFNFHQRNMLVPLLPQMEELVDEYESLKEDMAKTRAEMVQVNTYWNRLKGDERISRLRVMDIKGSRFQLLTLHKLEELIYEWNRTTEFISFRYHPIYSSSILALLKCVTQEHLDLIRYTNRANISFVNLDNSMRADEEREFNDYCQHFRIQDKDHSVLVFKDHSFKRQIPEFDKEEFIVNILDMFAKIMSKPEGRKYFRPLAAFKAYMMPTKEENMQLSGQFPTNTRVADCKYKFSVENPFPRVIAGRAAESNFLIPVNGKKIELYDNMKSMPYFDPEVRTEQRAKESKFDTTLKDLEHRTLPNKRLILMPDFVAFYHEMGHAWNNLKGANRKALFEEEYKADPNALLMTNNEEHYVIEFFENQIRKAWHLPLRMNHVANTASIDETLKLKVE</sequence>
<name>A0AAE4BUA0_9BACT</name>
<dbReference type="EMBL" id="JAVDQD010000005">
    <property type="protein sequence ID" value="MDR6240835.1"/>
    <property type="molecule type" value="Genomic_DNA"/>
</dbReference>
<evidence type="ECO:0000313" key="2">
    <source>
        <dbReference type="EMBL" id="MDR6240835.1"/>
    </source>
</evidence>
<dbReference type="AlphaFoldDB" id="A0AAE4BUA0"/>
<keyword evidence="3" id="KW-1185">Reference proteome</keyword>
<organism evidence="2 3">
    <name type="scientific">Aureibacter tunicatorum</name>
    <dbReference type="NCBI Taxonomy" id="866807"/>
    <lineage>
        <taxon>Bacteria</taxon>
        <taxon>Pseudomonadati</taxon>
        <taxon>Bacteroidota</taxon>
        <taxon>Cytophagia</taxon>
        <taxon>Cytophagales</taxon>
        <taxon>Persicobacteraceae</taxon>
        <taxon>Aureibacter</taxon>
    </lineage>
</organism>